<keyword evidence="8" id="KW-1185">Reference proteome</keyword>
<dbReference type="InterPro" id="IPR049052">
    <property type="entry name" value="nSTAND1"/>
</dbReference>
<evidence type="ECO:0000313" key="7">
    <source>
        <dbReference type="EMBL" id="QUX20234.1"/>
    </source>
</evidence>
<dbReference type="SUPFAM" id="SSF52540">
    <property type="entry name" value="P-loop containing nucleoside triphosphate hydrolases"/>
    <property type="match status" value="1"/>
</dbReference>
<dbReference type="PANTHER" id="PTHR47691">
    <property type="entry name" value="REGULATOR-RELATED"/>
    <property type="match status" value="1"/>
</dbReference>
<dbReference type="Gene3D" id="1.25.40.10">
    <property type="entry name" value="Tetratricopeptide repeat domain"/>
    <property type="match status" value="2"/>
</dbReference>
<dbReference type="Gene3D" id="1.10.10.10">
    <property type="entry name" value="Winged helix-like DNA-binding domain superfamily/Winged helix DNA-binding domain"/>
    <property type="match status" value="1"/>
</dbReference>
<dbReference type="PRINTS" id="PR00364">
    <property type="entry name" value="DISEASERSIST"/>
</dbReference>
<dbReference type="InterPro" id="IPR011990">
    <property type="entry name" value="TPR-like_helical_dom_sf"/>
</dbReference>
<evidence type="ECO:0000256" key="1">
    <source>
        <dbReference type="ARBA" id="ARBA00005820"/>
    </source>
</evidence>
<dbReference type="PROSITE" id="PS51755">
    <property type="entry name" value="OMPR_PHOB"/>
    <property type="match status" value="1"/>
</dbReference>
<dbReference type="InterPro" id="IPR027417">
    <property type="entry name" value="P-loop_NTPase"/>
</dbReference>
<dbReference type="InterPro" id="IPR036388">
    <property type="entry name" value="WH-like_DNA-bd_sf"/>
</dbReference>
<gene>
    <name evidence="7" type="ORF">KGD84_17000</name>
</gene>
<dbReference type="RefSeq" id="WP_220561428.1">
    <property type="nucleotide sequence ID" value="NZ_CP074133.1"/>
</dbReference>
<dbReference type="Pfam" id="PF00486">
    <property type="entry name" value="Trans_reg_C"/>
    <property type="match status" value="1"/>
</dbReference>
<dbReference type="InterPro" id="IPR005158">
    <property type="entry name" value="BTAD"/>
</dbReference>
<name>A0ABX8BFW8_9ACTN</name>
<feature type="DNA-binding region" description="OmpR/PhoB-type" evidence="3">
    <location>
        <begin position="1"/>
        <end position="96"/>
    </location>
</feature>
<evidence type="ECO:0000256" key="2">
    <source>
        <dbReference type="ARBA" id="ARBA00023125"/>
    </source>
</evidence>
<dbReference type="SMART" id="SM00862">
    <property type="entry name" value="Trans_reg_C"/>
    <property type="match status" value="1"/>
</dbReference>
<evidence type="ECO:0000313" key="8">
    <source>
        <dbReference type="Proteomes" id="UP000676079"/>
    </source>
</evidence>
<dbReference type="Pfam" id="PF20703">
    <property type="entry name" value="nSTAND1"/>
    <property type="match status" value="1"/>
</dbReference>
<dbReference type="PANTHER" id="PTHR47691:SF3">
    <property type="entry name" value="HTH-TYPE TRANSCRIPTIONAL REGULATOR RV0890C-RELATED"/>
    <property type="match status" value="1"/>
</dbReference>
<dbReference type="InterPro" id="IPR016032">
    <property type="entry name" value="Sig_transdc_resp-reg_C-effctor"/>
</dbReference>
<dbReference type="SUPFAM" id="SSF48452">
    <property type="entry name" value="TPR-like"/>
    <property type="match status" value="2"/>
</dbReference>
<feature type="domain" description="OmpR/PhoB-type" evidence="6">
    <location>
        <begin position="1"/>
        <end position="96"/>
    </location>
</feature>
<dbReference type="Gene3D" id="3.40.50.300">
    <property type="entry name" value="P-loop containing nucleotide triphosphate hydrolases"/>
    <property type="match status" value="1"/>
</dbReference>
<dbReference type="CDD" id="cd15831">
    <property type="entry name" value="BTAD"/>
    <property type="match status" value="1"/>
</dbReference>
<feature type="coiled-coil region" evidence="4">
    <location>
        <begin position="141"/>
        <end position="168"/>
    </location>
</feature>
<reference evidence="7 8" key="1">
    <citation type="submission" date="2021-05" db="EMBL/GenBank/DDBJ databases">
        <title>Direct Submission.</title>
        <authorList>
            <person name="Li K."/>
            <person name="Gao J."/>
        </authorList>
    </citation>
    <scope>NUCLEOTIDE SEQUENCE [LARGE SCALE GENOMIC DNA]</scope>
    <source>
        <strain evidence="7 8">Mg02</strain>
    </source>
</reference>
<evidence type="ECO:0000256" key="4">
    <source>
        <dbReference type="SAM" id="Coils"/>
    </source>
</evidence>
<feature type="region of interest" description="Disordered" evidence="5">
    <location>
        <begin position="1018"/>
        <end position="1037"/>
    </location>
</feature>
<protein>
    <submittedName>
        <fullName evidence="7">Winged helix-turn-helix domain-containing protein</fullName>
    </submittedName>
</protein>
<sequence length="1037" mass="109021">MRVGVLGPLEVRAGDGSPVAVPDTRVRALLVLLALARGRVVSADRLVADLWGERPPARPAAVLQARVSQLRGALERGEPGGRALVRHRPPGYLLEGADLDLDRFEDLLDRARGAAPRERADLLSRALDLWRGPAAAGFAELDGVREDAARLEERRLTALEDLAEARLELGEHAGLADDLAGPAREHPYRERLHAALLRALYAAGRQGEALTRFEELRTRLADDLGADPGPELTALHRAVLLQDPALKRAPAPPAGNLPAPAAELVGRDTEVAAVRGLLERHRLVTVTGPGGVGKTSLALAAARGTADPALPLDLAALDRDPCAALATALGVRDGEGDLTGRIAARLRGRRALLVVDNCEHVVDEVADLASVLLAALPDLRILATSQVPLAVAGEYLYPLAPLDTPADDTPAALAASPAARLFLARADAAGARPGTDPGTVAAVAAICRRLDGIPLALELAATRLRHLGAVELAARLDDRFALLGGGRRDAPARQRTLRAAIDWSWDQLTGPERALLSRLAVFADGCDPAAAEEVGEGSLDLVGALVDRSLVVASTRQEGTRYRLLESVAVYSLEHLAAAGGEHRARARHAAYYAGLAEGADARLRGPGQAEALALLDREEANLRAAADFAVRDGDAATALRLAVALTWYRYLRGRTALARTALDTALALPSPADGAAGTAGEGETRARATVLRAALARPASDDEWWHDDADARLDGVADPAVRARLAWFAAFTRSGLGDPAAAAARVRAAHAAALAAGDRWSAALARVLLALAAFGRGDLAAALADGRAAEADLRDLGDPWGLLQAFDVLAQTAEALGDLDETARLHAEGLRIAEDLRLWRDVSRHASGLGRTALLTGDLDRADTLHERALRLAEEQHDTVAAQYADAGIALTARRRGDLDRAEASLTRWLEWNRRTDGHIGAAFLHTQLGYIAEQRGEPARALELHARGHEHARRSGDPRALALALEGEAGARSLAGEHAAAADLLDRAAALRASAGAPLAGIERWDVERARARLAAHTGAGGGDGERGTVPAVSG</sequence>
<dbReference type="SUPFAM" id="SSF46894">
    <property type="entry name" value="C-terminal effector domain of the bipartite response regulators"/>
    <property type="match status" value="1"/>
</dbReference>
<keyword evidence="2 3" id="KW-0238">DNA-binding</keyword>
<comment type="similarity">
    <text evidence="1">Belongs to the AfsR/DnrI/RedD regulatory family.</text>
</comment>
<evidence type="ECO:0000256" key="3">
    <source>
        <dbReference type="PROSITE-ProRule" id="PRU01091"/>
    </source>
</evidence>
<dbReference type="InterPro" id="IPR001867">
    <property type="entry name" value="OmpR/PhoB-type_DNA-bd"/>
</dbReference>
<organism evidence="7 8">
    <name type="scientific">Nocardiopsis changdeensis</name>
    <dbReference type="NCBI Taxonomy" id="2831969"/>
    <lineage>
        <taxon>Bacteria</taxon>
        <taxon>Bacillati</taxon>
        <taxon>Actinomycetota</taxon>
        <taxon>Actinomycetes</taxon>
        <taxon>Streptosporangiales</taxon>
        <taxon>Nocardiopsidaceae</taxon>
        <taxon>Nocardiopsis</taxon>
    </lineage>
</organism>
<dbReference type="EMBL" id="CP074133">
    <property type="protein sequence ID" value="QUX20234.1"/>
    <property type="molecule type" value="Genomic_DNA"/>
</dbReference>
<proteinExistence type="inferred from homology"/>
<dbReference type="Proteomes" id="UP000676079">
    <property type="component" value="Chromosome"/>
</dbReference>
<evidence type="ECO:0000259" key="6">
    <source>
        <dbReference type="PROSITE" id="PS51755"/>
    </source>
</evidence>
<dbReference type="SMART" id="SM01043">
    <property type="entry name" value="BTAD"/>
    <property type="match status" value="1"/>
</dbReference>
<keyword evidence="4" id="KW-0175">Coiled coil</keyword>
<evidence type="ECO:0000256" key="5">
    <source>
        <dbReference type="SAM" id="MobiDB-lite"/>
    </source>
</evidence>
<dbReference type="Pfam" id="PF03704">
    <property type="entry name" value="BTAD"/>
    <property type="match status" value="1"/>
</dbReference>
<accession>A0ABX8BFW8</accession>